<evidence type="ECO:0000313" key="22">
    <source>
        <dbReference type="EMBL" id="GHA64849.1"/>
    </source>
</evidence>
<evidence type="ECO:0000256" key="8">
    <source>
        <dbReference type="ARBA" id="ARBA00022857"/>
    </source>
</evidence>
<evidence type="ECO:0000256" key="17">
    <source>
        <dbReference type="HAMAP-Rule" id="MF_01965"/>
    </source>
</evidence>
<dbReference type="PANTHER" id="PTHR12592">
    <property type="entry name" value="ATP-DEPENDENT (S)-NAD(P)H-HYDRATE DEHYDRATASE FAMILY MEMBER"/>
    <property type="match status" value="1"/>
</dbReference>
<keyword evidence="13" id="KW-0511">Multifunctional enzyme</keyword>
<keyword evidence="12 17" id="KW-0456">Lyase</keyword>
<keyword evidence="11 18" id="KW-0413">Isomerase</keyword>
<dbReference type="GO" id="GO:0005524">
    <property type="term" value="F:ATP binding"/>
    <property type="evidence" value="ECO:0007669"/>
    <property type="project" value="UniProtKB-UniRule"/>
</dbReference>
<evidence type="ECO:0000259" key="20">
    <source>
        <dbReference type="PROSITE" id="PS51383"/>
    </source>
</evidence>
<comment type="similarity">
    <text evidence="18">Belongs to the NnrE/AIBP family.</text>
</comment>
<evidence type="ECO:0000259" key="21">
    <source>
        <dbReference type="PROSITE" id="PS51385"/>
    </source>
</evidence>
<feature type="binding site" evidence="18">
    <location>
        <position position="125"/>
    </location>
    <ligand>
        <name>K(+)</name>
        <dbReference type="ChEBI" id="CHEBI:29103"/>
    </ligand>
</feature>
<dbReference type="PROSITE" id="PS51385">
    <property type="entry name" value="YJEF_N"/>
    <property type="match status" value="1"/>
</dbReference>
<accession>A0A8J3CFI1</accession>
<evidence type="ECO:0000256" key="7">
    <source>
        <dbReference type="ARBA" id="ARBA00022840"/>
    </source>
</evidence>
<dbReference type="InterPro" id="IPR030677">
    <property type="entry name" value="Nnr"/>
</dbReference>
<evidence type="ECO:0000256" key="14">
    <source>
        <dbReference type="ARBA" id="ARBA00025153"/>
    </source>
</evidence>
<comment type="cofactor">
    <cofactor evidence="18 19">
        <name>K(+)</name>
        <dbReference type="ChEBI" id="CHEBI:29103"/>
    </cofactor>
    <text evidence="18 19">Binds 1 potassium ion per subunit.</text>
</comment>
<comment type="similarity">
    <text evidence="17">Belongs to the NnrD/CARKD family.</text>
</comment>
<comment type="function">
    <text evidence="17">Catalyzes the dehydration of the S-form of NAD(P)HX at the expense of ADP, which is converted to AMP. Together with NAD(P)HX epimerase, which catalyzes the epimerization of the S- and R-forms, the enzyme allows the repair of both epimers of NAD(P)HX, a damaged form of NAD(P)H that is a result of enzymatic or heat-dependent hydration.</text>
</comment>
<feature type="binding site" evidence="18">
    <location>
        <position position="161"/>
    </location>
    <ligand>
        <name>K(+)</name>
        <dbReference type="ChEBI" id="CHEBI:29103"/>
    </ligand>
</feature>
<reference evidence="22" key="2">
    <citation type="submission" date="2020-09" db="EMBL/GenBank/DDBJ databases">
        <authorList>
            <person name="Sun Q."/>
            <person name="Kim S."/>
        </authorList>
    </citation>
    <scope>NUCLEOTIDE SEQUENCE</scope>
    <source>
        <strain evidence="22">KCTC 32501</strain>
    </source>
</reference>
<protein>
    <recommendedName>
        <fullName evidence="19">Bifunctional NAD(P)H-hydrate repair enzyme</fullName>
    </recommendedName>
    <alternativeName>
        <fullName evidence="19">Nicotinamide nucleotide repair protein</fullName>
    </alternativeName>
    <domain>
        <recommendedName>
            <fullName evidence="19">ADP-dependent (S)-NAD(P)H-hydrate dehydratase</fullName>
            <ecNumber evidence="19">4.2.1.136</ecNumber>
        </recommendedName>
        <alternativeName>
            <fullName evidence="19">ADP-dependent NAD(P)HX dehydratase</fullName>
        </alternativeName>
    </domain>
    <domain>
        <recommendedName>
            <fullName evidence="19">NAD(P)H-hydrate epimerase</fullName>
            <ecNumber evidence="19">5.1.99.6</ecNumber>
        </recommendedName>
    </domain>
</protein>
<dbReference type="SUPFAM" id="SSF64153">
    <property type="entry name" value="YjeF N-terminal domain-like"/>
    <property type="match status" value="1"/>
</dbReference>
<dbReference type="InterPro" id="IPR036652">
    <property type="entry name" value="YjeF_N_dom_sf"/>
</dbReference>
<evidence type="ECO:0000313" key="23">
    <source>
        <dbReference type="Proteomes" id="UP000614287"/>
    </source>
</evidence>
<evidence type="ECO:0000256" key="5">
    <source>
        <dbReference type="ARBA" id="ARBA00022723"/>
    </source>
</evidence>
<keyword evidence="6 17" id="KW-0547">Nucleotide-binding</keyword>
<feature type="domain" description="YjeF C-terminal" evidence="20">
    <location>
        <begin position="223"/>
        <end position="495"/>
    </location>
</feature>
<dbReference type="EC" id="5.1.99.6" evidence="19"/>
<proteinExistence type="inferred from homology"/>
<evidence type="ECO:0000256" key="13">
    <source>
        <dbReference type="ARBA" id="ARBA00023268"/>
    </source>
</evidence>
<feature type="binding site" evidence="18">
    <location>
        <position position="158"/>
    </location>
    <ligand>
        <name>(6S)-NADPHX</name>
        <dbReference type="ChEBI" id="CHEBI:64076"/>
    </ligand>
</feature>
<feature type="domain" description="YjeF N-terminal" evidence="21">
    <location>
        <begin position="10"/>
        <end position="215"/>
    </location>
</feature>
<keyword evidence="9 18" id="KW-0630">Potassium</keyword>
<evidence type="ECO:0000256" key="2">
    <source>
        <dbReference type="ARBA" id="ARBA00000909"/>
    </source>
</evidence>
<dbReference type="EMBL" id="BMZG01000001">
    <property type="protein sequence ID" value="GHA64849.1"/>
    <property type="molecule type" value="Genomic_DNA"/>
</dbReference>
<dbReference type="PROSITE" id="PS51383">
    <property type="entry name" value="YJEF_C_3"/>
    <property type="match status" value="1"/>
</dbReference>
<dbReference type="GO" id="GO:0046496">
    <property type="term" value="P:nicotinamide nucleotide metabolic process"/>
    <property type="evidence" value="ECO:0007669"/>
    <property type="project" value="UniProtKB-UniRule"/>
</dbReference>
<dbReference type="GO" id="GO:0046872">
    <property type="term" value="F:metal ion binding"/>
    <property type="evidence" value="ECO:0007669"/>
    <property type="project" value="UniProtKB-UniRule"/>
</dbReference>
<evidence type="ECO:0000256" key="19">
    <source>
        <dbReference type="PIRNR" id="PIRNR017184"/>
    </source>
</evidence>
<dbReference type="InterPro" id="IPR029056">
    <property type="entry name" value="Ribokinase-like"/>
</dbReference>
<dbReference type="PROSITE" id="PS01050">
    <property type="entry name" value="YJEF_C_2"/>
    <property type="match status" value="1"/>
</dbReference>
<feature type="binding site" evidence="18">
    <location>
        <begin position="58"/>
        <end position="62"/>
    </location>
    <ligand>
        <name>(6S)-NADPHX</name>
        <dbReference type="ChEBI" id="CHEBI:64076"/>
    </ligand>
</feature>
<comment type="caution">
    <text evidence="22">The sequence shown here is derived from an EMBL/GenBank/DDBJ whole genome shotgun (WGS) entry which is preliminary data.</text>
</comment>
<comment type="catalytic activity">
    <reaction evidence="1 18 19">
        <text>(6R)-NADHX = (6S)-NADHX</text>
        <dbReference type="Rhea" id="RHEA:32215"/>
        <dbReference type="ChEBI" id="CHEBI:64074"/>
        <dbReference type="ChEBI" id="CHEBI:64075"/>
        <dbReference type="EC" id="5.1.99.6"/>
    </reaction>
</comment>
<feature type="binding site" evidence="17">
    <location>
        <position position="258"/>
    </location>
    <ligand>
        <name>(6S)-NADPHX</name>
        <dbReference type="ChEBI" id="CHEBI:64076"/>
    </ligand>
</feature>
<gene>
    <name evidence="17" type="primary">nnrD</name>
    <name evidence="18" type="synonym">nnrE</name>
    <name evidence="22" type="ORF">GCM10009007_01600</name>
</gene>
<keyword evidence="8 17" id="KW-0521">NADP</keyword>
<evidence type="ECO:0000256" key="15">
    <source>
        <dbReference type="ARBA" id="ARBA00048238"/>
    </source>
</evidence>
<dbReference type="GO" id="GO:0052856">
    <property type="term" value="F:NAD(P)HX epimerase activity"/>
    <property type="evidence" value="ECO:0007669"/>
    <property type="project" value="UniProtKB-UniRule"/>
</dbReference>
<comment type="function">
    <text evidence="18">Catalyzes the epimerization of the S- and R-forms of NAD(P)HX, a damaged form of NAD(P)H that is a result of enzymatic or heat-dependent hydration. This is a prerequisite for the S-specific NAD(P)H-hydrate dehydratase to allow the repair of both epimers of NAD(P)HX.</text>
</comment>
<dbReference type="GO" id="GO:0052855">
    <property type="term" value="F:ADP-dependent NAD(P)H-hydrate dehydratase activity"/>
    <property type="evidence" value="ECO:0007669"/>
    <property type="project" value="UniProtKB-UniRule"/>
</dbReference>
<evidence type="ECO:0000256" key="11">
    <source>
        <dbReference type="ARBA" id="ARBA00023235"/>
    </source>
</evidence>
<comment type="function">
    <text evidence="14 19">Bifunctional enzyme that catalyzes the epimerization of the S- and R-forms of NAD(P)HX and the dehydration of the S-form of NAD(P)HX at the expense of ADP, which is converted to AMP. This allows the repair of both epimers of NAD(P)HX, a damaged form of NAD(P)H that is a result of enzymatic or heat-dependent hydration.</text>
</comment>
<dbReference type="Gene3D" id="3.40.50.10260">
    <property type="entry name" value="YjeF N-terminal domain"/>
    <property type="match status" value="1"/>
</dbReference>
<evidence type="ECO:0000256" key="16">
    <source>
        <dbReference type="ARBA" id="ARBA00049209"/>
    </source>
</evidence>
<evidence type="ECO:0000256" key="4">
    <source>
        <dbReference type="ARBA" id="ARBA00009524"/>
    </source>
</evidence>
<keyword evidence="23" id="KW-1185">Reference proteome</keyword>
<dbReference type="PIRSF" id="PIRSF017184">
    <property type="entry name" value="Nnr"/>
    <property type="match status" value="1"/>
</dbReference>
<feature type="binding site" evidence="18">
    <location>
        <begin position="129"/>
        <end position="135"/>
    </location>
    <ligand>
        <name>(6S)-NADPHX</name>
        <dbReference type="ChEBI" id="CHEBI:64076"/>
    </ligand>
</feature>
<evidence type="ECO:0000256" key="3">
    <source>
        <dbReference type="ARBA" id="ARBA00006001"/>
    </source>
</evidence>
<feature type="binding site" evidence="17">
    <location>
        <position position="312"/>
    </location>
    <ligand>
        <name>(6S)-NADPHX</name>
        <dbReference type="ChEBI" id="CHEBI:64076"/>
    </ligand>
</feature>
<dbReference type="Pfam" id="PF03853">
    <property type="entry name" value="YjeF_N"/>
    <property type="match status" value="1"/>
</dbReference>
<dbReference type="InterPro" id="IPR017953">
    <property type="entry name" value="Carbohydrate_kinase_pred_CS"/>
</dbReference>
<evidence type="ECO:0000256" key="18">
    <source>
        <dbReference type="HAMAP-Rule" id="MF_01966"/>
    </source>
</evidence>
<dbReference type="InterPro" id="IPR000631">
    <property type="entry name" value="CARKD"/>
</dbReference>
<comment type="similarity">
    <text evidence="4 19">In the C-terminal section; belongs to the NnrD/CARKD family.</text>
</comment>
<feature type="binding site" evidence="17">
    <location>
        <position position="434"/>
    </location>
    <ligand>
        <name>AMP</name>
        <dbReference type="ChEBI" id="CHEBI:456215"/>
    </ligand>
</feature>
<comment type="cofactor">
    <cofactor evidence="17">
        <name>Mg(2+)</name>
        <dbReference type="ChEBI" id="CHEBI:18420"/>
    </cofactor>
</comment>
<dbReference type="Proteomes" id="UP000614287">
    <property type="component" value="Unassembled WGS sequence"/>
</dbReference>
<keyword evidence="10 17" id="KW-0520">NAD</keyword>
<comment type="caution">
    <text evidence="18">Lacks conserved residue(s) required for the propagation of feature annotation.</text>
</comment>
<dbReference type="InterPro" id="IPR004443">
    <property type="entry name" value="YjeF_N_dom"/>
</dbReference>
<dbReference type="Gene3D" id="3.40.1190.20">
    <property type="match status" value="1"/>
</dbReference>
<comment type="catalytic activity">
    <reaction evidence="15 17 19">
        <text>(6S)-NADHX + ADP = AMP + phosphate + NADH + H(+)</text>
        <dbReference type="Rhea" id="RHEA:32223"/>
        <dbReference type="ChEBI" id="CHEBI:15378"/>
        <dbReference type="ChEBI" id="CHEBI:43474"/>
        <dbReference type="ChEBI" id="CHEBI:57945"/>
        <dbReference type="ChEBI" id="CHEBI:64074"/>
        <dbReference type="ChEBI" id="CHEBI:456215"/>
        <dbReference type="ChEBI" id="CHEBI:456216"/>
        <dbReference type="EC" id="4.2.1.136"/>
    </reaction>
</comment>
<feature type="binding site" evidence="18">
    <location>
        <position position="59"/>
    </location>
    <ligand>
        <name>K(+)</name>
        <dbReference type="ChEBI" id="CHEBI:29103"/>
    </ligand>
</feature>
<name>A0A8J3CFI1_9BURK</name>
<evidence type="ECO:0000256" key="9">
    <source>
        <dbReference type="ARBA" id="ARBA00022958"/>
    </source>
</evidence>
<feature type="binding site" evidence="17">
    <location>
        <position position="435"/>
    </location>
    <ligand>
        <name>(6S)-NADPHX</name>
        <dbReference type="ChEBI" id="CHEBI:64076"/>
    </ligand>
</feature>
<dbReference type="Pfam" id="PF01256">
    <property type="entry name" value="Carb_kinase"/>
    <property type="match status" value="1"/>
</dbReference>
<comment type="catalytic activity">
    <reaction evidence="16 17 19">
        <text>(6S)-NADPHX + ADP = AMP + phosphate + NADPH + H(+)</text>
        <dbReference type="Rhea" id="RHEA:32235"/>
        <dbReference type="ChEBI" id="CHEBI:15378"/>
        <dbReference type="ChEBI" id="CHEBI:43474"/>
        <dbReference type="ChEBI" id="CHEBI:57783"/>
        <dbReference type="ChEBI" id="CHEBI:64076"/>
        <dbReference type="ChEBI" id="CHEBI:456215"/>
        <dbReference type="ChEBI" id="CHEBI:456216"/>
        <dbReference type="EC" id="4.2.1.136"/>
    </reaction>
</comment>
<dbReference type="EC" id="4.2.1.136" evidence="19"/>
<evidence type="ECO:0000256" key="6">
    <source>
        <dbReference type="ARBA" id="ARBA00022741"/>
    </source>
</evidence>
<dbReference type="PANTHER" id="PTHR12592:SF0">
    <property type="entry name" value="ATP-DEPENDENT (S)-NAD(P)H-HYDRATE DEHYDRATASE"/>
    <property type="match status" value="1"/>
</dbReference>
<dbReference type="GO" id="GO:0110051">
    <property type="term" value="P:metabolite repair"/>
    <property type="evidence" value="ECO:0007669"/>
    <property type="project" value="TreeGrafter"/>
</dbReference>
<dbReference type="CDD" id="cd01171">
    <property type="entry name" value="YXKO-related"/>
    <property type="match status" value="1"/>
</dbReference>
<dbReference type="SUPFAM" id="SSF53613">
    <property type="entry name" value="Ribokinase-like"/>
    <property type="match status" value="1"/>
</dbReference>
<organism evidence="22 23">
    <name type="scientific">Formosimonas limnophila</name>
    <dbReference type="NCBI Taxonomy" id="1384487"/>
    <lineage>
        <taxon>Bacteria</taxon>
        <taxon>Pseudomonadati</taxon>
        <taxon>Pseudomonadota</taxon>
        <taxon>Betaproteobacteria</taxon>
        <taxon>Burkholderiales</taxon>
        <taxon>Burkholderiaceae</taxon>
        <taxon>Formosimonas</taxon>
    </lineage>
</organism>
<dbReference type="NCBIfam" id="TIGR00197">
    <property type="entry name" value="yjeF_nterm"/>
    <property type="match status" value="1"/>
</dbReference>
<comment type="subunit">
    <text evidence="17">Homotetramer.</text>
</comment>
<dbReference type="AlphaFoldDB" id="A0A8J3CFI1"/>
<dbReference type="RefSeq" id="WP_189490365.1">
    <property type="nucleotide sequence ID" value="NZ_BMZG01000001.1"/>
</dbReference>
<comment type="catalytic activity">
    <reaction evidence="2 18 19">
        <text>(6R)-NADPHX = (6S)-NADPHX</text>
        <dbReference type="Rhea" id="RHEA:32227"/>
        <dbReference type="ChEBI" id="CHEBI:64076"/>
        <dbReference type="ChEBI" id="CHEBI:64077"/>
        <dbReference type="EC" id="5.1.99.6"/>
    </reaction>
</comment>
<evidence type="ECO:0000256" key="1">
    <source>
        <dbReference type="ARBA" id="ARBA00000013"/>
    </source>
</evidence>
<dbReference type="HAMAP" id="MF_01966">
    <property type="entry name" value="NADHX_epimerase"/>
    <property type="match status" value="1"/>
</dbReference>
<keyword evidence="5 18" id="KW-0479">Metal-binding</keyword>
<sequence length="497" mass="51524">MSDGKNTLATLAMSRGVEEQAAQKGDDLMGRAARATVDWLMPQVSAGATIWVAAGVGNNGGDALLAASLLHERGFRVSLIVPTLPVSAATQSALRQCEEQGLPIWRERSEWQAQTVTSAPDWVIDGLLGIGLSRAPEGVFAELIDDLNALSVPIVALDVPSGVDAQTGVVAGSAIRACFTLTFLYQKSGLWMGDGADCSGEVVLADLDFASSSLIESDGRLNLHHEGTLSQLKRPRNSHKGRFGSVVVVGGHVGMVGAAILAGRAAFSAGVGKVLLHLLDDRLVVDPMSPELMMRGAMEDVSGVNAVVIGPGLGQSEQSLAALMNVLSVMTPQQSLVVDADALNLMAQHESLRRDLIGRESFAVLTPHPTEAARLLNISTVQIQANRIDAAQTLAKLYHSVVVLKGVGTVIASPDGAYCVNTTGGAALAVAGQGDVLSGLLAALLAMGGAPFEAACLAVYVHGMAGDDYTQAVQGTIGLSPSHMPQLISAVLNRLQA</sequence>
<feature type="binding site" evidence="17">
    <location>
        <position position="368"/>
    </location>
    <ligand>
        <name>(6S)-NADPHX</name>
        <dbReference type="ChEBI" id="CHEBI:64076"/>
    </ligand>
</feature>
<dbReference type="HAMAP" id="MF_01965">
    <property type="entry name" value="NADHX_dehydratase"/>
    <property type="match status" value="1"/>
</dbReference>
<evidence type="ECO:0000256" key="10">
    <source>
        <dbReference type="ARBA" id="ARBA00023027"/>
    </source>
</evidence>
<feature type="binding site" evidence="17">
    <location>
        <begin position="405"/>
        <end position="409"/>
    </location>
    <ligand>
        <name>AMP</name>
        <dbReference type="ChEBI" id="CHEBI:456215"/>
    </ligand>
</feature>
<comment type="similarity">
    <text evidence="3 19">In the N-terminal section; belongs to the NnrE/AIBP family.</text>
</comment>
<reference evidence="22" key="1">
    <citation type="journal article" date="2014" name="Int. J. Syst. Evol. Microbiol.">
        <title>Complete genome sequence of Corynebacterium casei LMG S-19264T (=DSM 44701T), isolated from a smear-ripened cheese.</title>
        <authorList>
            <consortium name="US DOE Joint Genome Institute (JGI-PGF)"/>
            <person name="Walter F."/>
            <person name="Albersmeier A."/>
            <person name="Kalinowski J."/>
            <person name="Ruckert C."/>
        </authorList>
    </citation>
    <scope>NUCLEOTIDE SEQUENCE</scope>
    <source>
        <strain evidence="22">KCTC 32501</strain>
    </source>
</reference>
<evidence type="ECO:0000256" key="12">
    <source>
        <dbReference type="ARBA" id="ARBA00023239"/>
    </source>
</evidence>
<dbReference type="NCBIfam" id="TIGR00196">
    <property type="entry name" value="yjeF_cterm"/>
    <property type="match status" value="1"/>
</dbReference>
<keyword evidence="7 17" id="KW-0067">ATP-binding</keyword>